<accession>A0A1G5ZXQ5</accession>
<gene>
    <name evidence="3" type="ORF">SAMN02927914_06624</name>
</gene>
<dbReference type="Pfam" id="PF07506">
    <property type="entry name" value="RepB"/>
    <property type="match status" value="1"/>
</dbReference>
<dbReference type="SUPFAM" id="SSF110849">
    <property type="entry name" value="ParB/Sulfiredoxin"/>
    <property type="match status" value="1"/>
</dbReference>
<name>A0A1G5ZXQ5_9HYPH</name>
<dbReference type="GO" id="GO:0003677">
    <property type="term" value="F:DNA binding"/>
    <property type="evidence" value="ECO:0007669"/>
    <property type="project" value="InterPro"/>
</dbReference>
<comment type="similarity">
    <text evidence="1">Belongs to the ParB family.</text>
</comment>
<evidence type="ECO:0000313" key="3">
    <source>
        <dbReference type="EMBL" id="SDA99569.1"/>
    </source>
</evidence>
<dbReference type="InterPro" id="IPR037972">
    <property type="entry name" value="RepB_N"/>
</dbReference>
<dbReference type="Gene3D" id="3.90.1530.30">
    <property type="match status" value="1"/>
</dbReference>
<dbReference type="Pfam" id="PF02195">
    <property type="entry name" value="ParB_N"/>
    <property type="match status" value="1"/>
</dbReference>
<dbReference type="Gene3D" id="1.10.10.2830">
    <property type="match status" value="1"/>
</dbReference>
<dbReference type="InterPro" id="IPR003115">
    <property type="entry name" value="ParB_N"/>
</dbReference>
<protein>
    <submittedName>
        <fullName evidence="3">Chromosome partitioning protein, ParB family</fullName>
    </submittedName>
</protein>
<evidence type="ECO:0000313" key="4">
    <source>
        <dbReference type="Proteomes" id="UP000198588"/>
    </source>
</evidence>
<sequence length="344" mass="37813">MSRKDSKGMFAAVLGQLGEENPEEGVSRRTSSPHLMKVAAGVRQMQERSDIADKLLRSGEQIIELDPDKIRPSSITDRYDEAYEISAIAEITESMRERGQIVPGLVRPVQGKDGEFQIVYGRRRLAAARQLGIGFKAAVRELTDEQAVIFQGEENTAREDLSYIEKCAFALAQQEAGYKRDTICASLSTGKSHVSEMIKIASSVDKEILQSIGKAPGIGRGRWQEFSNRYSVDGSLAKASDLIRKTKFREATSDDRFIMLLETLPLDQNAFKVPAGPAKPSKPKIAMKSWAAPDKTVSVSLKDNGKTTMIAVGEAEGSRFAAFIAGQLDDLFEAFRKSTMKQGV</sequence>
<dbReference type="NCBIfam" id="TIGR03454">
    <property type="entry name" value="partition_RepB"/>
    <property type="match status" value="1"/>
</dbReference>
<dbReference type="AlphaFoldDB" id="A0A1G5ZXQ5"/>
<reference evidence="3 4" key="1">
    <citation type="submission" date="2016-10" db="EMBL/GenBank/DDBJ databases">
        <authorList>
            <person name="de Groot N.N."/>
        </authorList>
    </citation>
    <scope>NUCLEOTIDE SEQUENCE [LARGE SCALE GENOMIC DNA]</scope>
    <source>
        <strain evidence="3 4">CGMCC 1.12097</strain>
    </source>
</reference>
<dbReference type="SUPFAM" id="SSF109709">
    <property type="entry name" value="KorB DNA-binding domain-like"/>
    <property type="match status" value="1"/>
</dbReference>
<dbReference type="InterPro" id="IPR050336">
    <property type="entry name" value="Chromosome_partition/occlusion"/>
</dbReference>
<organism evidence="3 4">
    <name type="scientific">Mesorhizobium qingshengii</name>
    <dbReference type="NCBI Taxonomy" id="1165689"/>
    <lineage>
        <taxon>Bacteria</taxon>
        <taxon>Pseudomonadati</taxon>
        <taxon>Pseudomonadota</taxon>
        <taxon>Alphaproteobacteria</taxon>
        <taxon>Hyphomicrobiales</taxon>
        <taxon>Phyllobacteriaceae</taxon>
        <taxon>Mesorhizobium</taxon>
    </lineage>
</organism>
<dbReference type="EMBL" id="FMXM01000048">
    <property type="protein sequence ID" value="SDA99569.1"/>
    <property type="molecule type" value="Genomic_DNA"/>
</dbReference>
<dbReference type="Proteomes" id="UP000198588">
    <property type="component" value="Unassembled WGS sequence"/>
</dbReference>
<dbReference type="GO" id="GO:0007059">
    <property type="term" value="P:chromosome segregation"/>
    <property type="evidence" value="ECO:0007669"/>
    <property type="project" value="TreeGrafter"/>
</dbReference>
<dbReference type="InterPro" id="IPR017819">
    <property type="entry name" value="Plasmid_partition_RepB"/>
</dbReference>
<dbReference type="GO" id="GO:0005694">
    <property type="term" value="C:chromosome"/>
    <property type="evidence" value="ECO:0007669"/>
    <property type="project" value="TreeGrafter"/>
</dbReference>
<dbReference type="InterPro" id="IPR036086">
    <property type="entry name" value="ParB/Sulfiredoxin_sf"/>
</dbReference>
<feature type="domain" description="ParB-like N-terminal" evidence="2">
    <location>
        <begin position="63"/>
        <end position="156"/>
    </location>
</feature>
<dbReference type="InterPro" id="IPR004437">
    <property type="entry name" value="ParB/RepB/Spo0J"/>
</dbReference>
<dbReference type="RefSeq" id="WP_038654833.1">
    <property type="nucleotide sequence ID" value="NZ_FMXM01000048.1"/>
</dbReference>
<dbReference type="OrthoDB" id="7908920at2"/>
<dbReference type="SMART" id="SM00470">
    <property type="entry name" value="ParB"/>
    <property type="match status" value="1"/>
</dbReference>
<evidence type="ECO:0000256" key="1">
    <source>
        <dbReference type="ARBA" id="ARBA00006295"/>
    </source>
</evidence>
<dbReference type="STRING" id="1165689.SAMN02927914_06624"/>
<dbReference type="PANTHER" id="PTHR33375:SF1">
    <property type="entry name" value="CHROMOSOME-PARTITIONING PROTEIN PARB-RELATED"/>
    <property type="match status" value="1"/>
</dbReference>
<dbReference type="PANTHER" id="PTHR33375">
    <property type="entry name" value="CHROMOSOME-PARTITIONING PROTEIN PARB-RELATED"/>
    <property type="match status" value="1"/>
</dbReference>
<dbReference type="InterPro" id="IPR011111">
    <property type="entry name" value="Plasmid_RepB"/>
</dbReference>
<proteinExistence type="inferred from homology"/>
<dbReference type="NCBIfam" id="TIGR00180">
    <property type="entry name" value="parB_part"/>
    <property type="match status" value="1"/>
</dbReference>
<evidence type="ECO:0000259" key="2">
    <source>
        <dbReference type="SMART" id="SM00470"/>
    </source>
</evidence>
<dbReference type="CDD" id="cd16405">
    <property type="entry name" value="RepB_like_N"/>
    <property type="match status" value="1"/>
</dbReference>